<dbReference type="GO" id="GO:0016020">
    <property type="term" value="C:membrane"/>
    <property type="evidence" value="ECO:0007669"/>
    <property type="project" value="UniProtKB-SubCell"/>
</dbReference>
<dbReference type="RefSeq" id="WP_115660221.1">
    <property type="nucleotide sequence ID" value="NZ_UGHD01000003.1"/>
</dbReference>
<organism evidence="8 9">
    <name type="scientific">Grimontia hollisae</name>
    <name type="common">Vibrio hollisae</name>
    <dbReference type="NCBI Taxonomy" id="673"/>
    <lineage>
        <taxon>Bacteria</taxon>
        <taxon>Pseudomonadati</taxon>
        <taxon>Pseudomonadota</taxon>
        <taxon>Gammaproteobacteria</taxon>
        <taxon>Vibrionales</taxon>
        <taxon>Vibrionaceae</taxon>
        <taxon>Grimontia</taxon>
    </lineage>
</organism>
<accession>A0A377J753</accession>
<keyword evidence="5" id="KW-0472">Membrane</keyword>
<keyword evidence="5" id="KW-1133">Transmembrane helix</keyword>
<dbReference type="InterPro" id="IPR003660">
    <property type="entry name" value="HAMP_dom"/>
</dbReference>
<dbReference type="GO" id="GO:0006935">
    <property type="term" value="P:chemotaxis"/>
    <property type="evidence" value="ECO:0007669"/>
    <property type="project" value="UniProtKB-ARBA"/>
</dbReference>
<reference evidence="8 9" key="1">
    <citation type="submission" date="2018-06" db="EMBL/GenBank/DDBJ databases">
        <authorList>
            <consortium name="Pathogen Informatics"/>
            <person name="Doyle S."/>
        </authorList>
    </citation>
    <scope>NUCLEOTIDE SEQUENCE [LARGE SCALE GENOMIC DNA]</scope>
    <source>
        <strain evidence="8 9">NCTC11645</strain>
    </source>
</reference>
<dbReference type="PROSITE" id="PS50111">
    <property type="entry name" value="CHEMOTAXIS_TRANSDUC_2"/>
    <property type="match status" value="1"/>
</dbReference>
<feature type="transmembrane region" description="Helical" evidence="5">
    <location>
        <begin position="222"/>
        <end position="247"/>
    </location>
</feature>
<proteinExistence type="inferred from homology"/>
<dbReference type="PANTHER" id="PTHR32089:SF41">
    <property type="entry name" value="METHYL-ACCEPTING CHEMOTAXIS PROTEIN"/>
    <property type="match status" value="1"/>
</dbReference>
<dbReference type="FunFam" id="1.10.287.950:FF:000001">
    <property type="entry name" value="Methyl-accepting chemotaxis sensory transducer"/>
    <property type="match status" value="1"/>
</dbReference>
<dbReference type="PROSITE" id="PS50885">
    <property type="entry name" value="HAMP"/>
    <property type="match status" value="1"/>
</dbReference>
<dbReference type="STRING" id="673.AL542_00595"/>
<evidence type="ECO:0000256" key="2">
    <source>
        <dbReference type="ARBA" id="ARBA00023224"/>
    </source>
</evidence>
<dbReference type="SMART" id="SM00283">
    <property type="entry name" value="MA"/>
    <property type="match status" value="1"/>
</dbReference>
<evidence type="ECO:0000259" key="6">
    <source>
        <dbReference type="PROSITE" id="PS50111"/>
    </source>
</evidence>
<evidence type="ECO:0000256" key="3">
    <source>
        <dbReference type="ARBA" id="ARBA00029447"/>
    </source>
</evidence>
<evidence type="ECO:0000313" key="8">
    <source>
        <dbReference type="EMBL" id="STO98307.1"/>
    </source>
</evidence>
<evidence type="ECO:0000256" key="5">
    <source>
        <dbReference type="SAM" id="Phobius"/>
    </source>
</evidence>
<evidence type="ECO:0000256" key="1">
    <source>
        <dbReference type="ARBA" id="ARBA00004370"/>
    </source>
</evidence>
<dbReference type="Proteomes" id="UP000254512">
    <property type="component" value="Unassembled WGS sequence"/>
</dbReference>
<evidence type="ECO:0000313" key="9">
    <source>
        <dbReference type="Proteomes" id="UP000254512"/>
    </source>
</evidence>
<feature type="domain" description="Methyl-accepting transducer" evidence="6">
    <location>
        <begin position="307"/>
        <end position="543"/>
    </location>
</feature>
<feature type="domain" description="HAMP" evidence="7">
    <location>
        <begin position="249"/>
        <end position="302"/>
    </location>
</feature>
<dbReference type="SUPFAM" id="SSF58104">
    <property type="entry name" value="Methyl-accepting chemotaxis protein (MCP) signaling domain"/>
    <property type="match status" value="1"/>
</dbReference>
<dbReference type="SMART" id="SM00304">
    <property type="entry name" value="HAMP"/>
    <property type="match status" value="1"/>
</dbReference>
<sequence>MKTKTMMSAVFGVISVLAIFTITLSFTVLDSANQLKDTSETRYKSYQVADELRQSSDDLTRLARTYALTGNEDYEKMYLDILAIRNGEKPLPEKYHQIYWDLVLEYGQKPKPDGRTISINQRMVDLGFSEKEFTFLKEAQGNSDALVNLEVKAMNAVKGLYPDPATGNYTVKGQPDLAMAAELLHSKKYHVEKAKIMAPIDEFFSALETRTQGYFTKDFNALYTSVLVTLGLMALMVCSSVIGFFIVSRTISSPISQLREQLVDIGNSHDISLRVNIKGKGDVADIGNHINALLENLAKANASRTQVFHQISDLAQTTGNAVQESSQSAESLKRETYTVAAAVEEMSTALSRVAEVTQDAEQKASENDANVAKGESAMHSALSSMAGLQSEFTNSQEAMSGLVTESAQVSSVLDVIKAIAEQTNLLALNAAIEAARAGEQGRGFAVVADEVRSLAQRTQDSTKEIEEIILSLQQKTNLMGDAIEKSAGLMASSNEDIQAIGEVFEQIKGSTSQIFSLNSEIKASTDEQSSVAQSINENLTQISDLSSAVANSLTSIEDSVRTLTDNTRTLNSGNAA</sequence>
<dbReference type="Pfam" id="PF00015">
    <property type="entry name" value="MCPsignal"/>
    <property type="match status" value="1"/>
</dbReference>
<dbReference type="EMBL" id="UGHD01000003">
    <property type="protein sequence ID" value="STO98307.1"/>
    <property type="molecule type" value="Genomic_DNA"/>
</dbReference>
<dbReference type="AlphaFoldDB" id="A0A377J753"/>
<comment type="similarity">
    <text evidence="3">Belongs to the methyl-accepting chemotaxis (MCP) protein family.</text>
</comment>
<protein>
    <submittedName>
        <fullName evidence="8">Methyl-accepting chemotaxis protein 4</fullName>
    </submittedName>
</protein>
<name>A0A377J753_GRIHO</name>
<dbReference type="CDD" id="cd11386">
    <property type="entry name" value="MCP_signal"/>
    <property type="match status" value="1"/>
</dbReference>
<dbReference type="Gene3D" id="1.10.287.950">
    <property type="entry name" value="Methyl-accepting chemotaxis protein"/>
    <property type="match status" value="1"/>
</dbReference>
<evidence type="ECO:0000256" key="4">
    <source>
        <dbReference type="PROSITE-ProRule" id="PRU00284"/>
    </source>
</evidence>
<dbReference type="Pfam" id="PF00672">
    <property type="entry name" value="HAMP"/>
    <property type="match status" value="1"/>
</dbReference>
<dbReference type="PANTHER" id="PTHR32089">
    <property type="entry name" value="METHYL-ACCEPTING CHEMOTAXIS PROTEIN MCPB"/>
    <property type="match status" value="1"/>
</dbReference>
<comment type="subcellular location">
    <subcellularLocation>
        <location evidence="1">Membrane</location>
    </subcellularLocation>
</comment>
<evidence type="ECO:0000259" key="7">
    <source>
        <dbReference type="PROSITE" id="PS50885"/>
    </source>
</evidence>
<gene>
    <name evidence="8" type="primary">mcp4_4</name>
    <name evidence="8" type="ORF">NCTC11645_03292</name>
</gene>
<dbReference type="GO" id="GO:0007165">
    <property type="term" value="P:signal transduction"/>
    <property type="evidence" value="ECO:0007669"/>
    <property type="project" value="UniProtKB-KW"/>
</dbReference>
<dbReference type="InterPro" id="IPR004089">
    <property type="entry name" value="MCPsignal_dom"/>
</dbReference>
<keyword evidence="2 4" id="KW-0807">Transducer</keyword>
<keyword evidence="5" id="KW-0812">Transmembrane</keyword>